<dbReference type="InterPro" id="IPR036390">
    <property type="entry name" value="WH_DNA-bd_sf"/>
</dbReference>
<dbReference type="InterPro" id="IPR029016">
    <property type="entry name" value="GAF-like_dom_sf"/>
</dbReference>
<name>A0ABU6ADZ4_9PSEU</name>
<dbReference type="PANTHER" id="PTHR30136">
    <property type="entry name" value="HELIX-TURN-HELIX TRANSCRIPTIONAL REGULATOR, ICLR FAMILY"/>
    <property type="match status" value="1"/>
</dbReference>
<dbReference type="Gene3D" id="3.30.450.40">
    <property type="match status" value="1"/>
</dbReference>
<dbReference type="InterPro" id="IPR036388">
    <property type="entry name" value="WH-like_DNA-bd_sf"/>
</dbReference>
<keyword evidence="2" id="KW-0238">DNA-binding</keyword>
<dbReference type="EMBL" id="JAWLNX010000014">
    <property type="protein sequence ID" value="MEB3369774.1"/>
    <property type="molecule type" value="Genomic_DNA"/>
</dbReference>
<dbReference type="SUPFAM" id="SSF46785">
    <property type="entry name" value="Winged helix' DNA-binding domain"/>
    <property type="match status" value="1"/>
</dbReference>
<protein>
    <submittedName>
        <fullName evidence="6">IclR family transcriptional regulator</fullName>
    </submittedName>
</protein>
<dbReference type="InterPro" id="IPR014757">
    <property type="entry name" value="Tscrpt_reg_IclR_C"/>
</dbReference>
<dbReference type="RefSeq" id="WP_324267258.1">
    <property type="nucleotide sequence ID" value="NZ_JAWLNX010000014.1"/>
</dbReference>
<dbReference type="Gene3D" id="1.10.10.10">
    <property type="entry name" value="Winged helix-like DNA-binding domain superfamily/Winged helix DNA-binding domain"/>
    <property type="match status" value="1"/>
</dbReference>
<dbReference type="Proteomes" id="UP001327093">
    <property type="component" value="Unassembled WGS sequence"/>
</dbReference>
<comment type="caution">
    <text evidence="6">The sequence shown here is derived from an EMBL/GenBank/DDBJ whole genome shotgun (WGS) entry which is preliminary data.</text>
</comment>
<dbReference type="PROSITE" id="PS51077">
    <property type="entry name" value="HTH_ICLR"/>
    <property type="match status" value="1"/>
</dbReference>
<keyword evidence="7" id="KW-1185">Reference proteome</keyword>
<feature type="domain" description="IclR-ED" evidence="5">
    <location>
        <begin position="107"/>
        <end position="288"/>
    </location>
</feature>
<reference evidence="6 7" key="1">
    <citation type="submission" date="2023-10" db="EMBL/GenBank/DDBJ databases">
        <title>Saccharopolyspora sp. nov., isolated from mangrove soil.</title>
        <authorList>
            <person name="Lu Y."/>
            <person name="Liu W."/>
        </authorList>
    </citation>
    <scope>NUCLEOTIDE SEQUENCE [LARGE SCALE GENOMIC DNA]</scope>
    <source>
        <strain evidence="6 7">S2-29</strain>
    </source>
</reference>
<evidence type="ECO:0000259" key="4">
    <source>
        <dbReference type="PROSITE" id="PS51077"/>
    </source>
</evidence>
<dbReference type="PROSITE" id="PS51078">
    <property type="entry name" value="ICLR_ED"/>
    <property type="match status" value="1"/>
</dbReference>
<evidence type="ECO:0000256" key="3">
    <source>
        <dbReference type="ARBA" id="ARBA00023163"/>
    </source>
</evidence>
<dbReference type="InterPro" id="IPR050707">
    <property type="entry name" value="HTH_MetabolicPath_Reg"/>
</dbReference>
<dbReference type="Pfam" id="PF01614">
    <property type="entry name" value="IclR_C"/>
    <property type="match status" value="1"/>
</dbReference>
<dbReference type="SMART" id="SM00346">
    <property type="entry name" value="HTH_ICLR"/>
    <property type="match status" value="1"/>
</dbReference>
<evidence type="ECO:0000313" key="6">
    <source>
        <dbReference type="EMBL" id="MEB3369774.1"/>
    </source>
</evidence>
<organism evidence="6 7">
    <name type="scientific">Saccharopolyspora mangrovi</name>
    <dbReference type="NCBI Taxonomy" id="3082379"/>
    <lineage>
        <taxon>Bacteria</taxon>
        <taxon>Bacillati</taxon>
        <taxon>Actinomycetota</taxon>
        <taxon>Actinomycetes</taxon>
        <taxon>Pseudonocardiales</taxon>
        <taxon>Pseudonocardiaceae</taxon>
        <taxon>Saccharopolyspora</taxon>
    </lineage>
</organism>
<proteinExistence type="predicted"/>
<evidence type="ECO:0000256" key="1">
    <source>
        <dbReference type="ARBA" id="ARBA00023015"/>
    </source>
</evidence>
<evidence type="ECO:0000256" key="2">
    <source>
        <dbReference type="ARBA" id="ARBA00023125"/>
    </source>
</evidence>
<evidence type="ECO:0000313" key="7">
    <source>
        <dbReference type="Proteomes" id="UP001327093"/>
    </source>
</evidence>
<dbReference type="Pfam" id="PF09339">
    <property type="entry name" value="HTH_IclR"/>
    <property type="match status" value="1"/>
</dbReference>
<sequence length="292" mass="31199">MSMVQRPRGASGRGWEDVAGIVELMSTDSSAQTGAKEHGDAGGRPLLVLGKIVALLDAFTLRQPELSLRELQEATGMPQSTVQRLVSNLVAHGFLDRVDDRVRVGVRMAYWGAAAGKDLDVLSIVNDVLRELREVTGETACLFRVEGHQRVCVAVAETRHALRRAMSVGTVLPLTVGSAGRVLLAWSPGLLDEVLLEDLPRMTSETVTDPEELRALVSRTASDGFAVTVGERVDGASGVSAPVFGSTGELVGAVMVHGPTLRLPYEKCLGLVDPVVEHAERITRAMGGRYPS</sequence>
<keyword evidence="1" id="KW-0805">Transcription regulation</keyword>
<dbReference type="SUPFAM" id="SSF55781">
    <property type="entry name" value="GAF domain-like"/>
    <property type="match status" value="1"/>
</dbReference>
<gene>
    <name evidence="6" type="ORF">R4I43_20395</name>
</gene>
<accession>A0ABU6ADZ4</accession>
<keyword evidence="3" id="KW-0804">Transcription</keyword>
<feature type="domain" description="HTH iclR-type" evidence="4">
    <location>
        <begin position="46"/>
        <end position="106"/>
    </location>
</feature>
<dbReference type="InterPro" id="IPR005471">
    <property type="entry name" value="Tscrpt_reg_IclR_N"/>
</dbReference>
<evidence type="ECO:0000259" key="5">
    <source>
        <dbReference type="PROSITE" id="PS51078"/>
    </source>
</evidence>
<dbReference type="PANTHER" id="PTHR30136:SF39">
    <property type="entry name" value="TRANSCRIPTIONAL REGULATORY PROTEIN"/>
    <property type="match status" value="1"/>
</dbReference>